<dbReference type="AlphaFoldDB" id="A0A9P4NF95"/>
<dbReference type="Gene3D" id="2.80.10.50">
    <property type="match status" value="1"/>
</dbReference>
<feature type="compositionally biased region" description="Basic and acidic residues" evidence="5">
    <location>
        <begin position="354"/>
        <end position="363"/>
    </location>
</feature>
<comment type="subcellular location">
    <subcellularLocation>
        <location evidence="1">Membrane</location>
        <topology evidence="1">Single-pass membrane protein</topology>
    </subcellularLocation>
</comment>
<dbReference type="InterPro" id="IPR051694">
    <property type="entry name" value="Immunoregulatory_rcpt-like"/>
</dbReference>
<organism evidence="8 9">
    <name type="scientific">Tothia fuscella</name>
    <dbReference type="NCBI Taxonomy" id="1048955"/>
    <lineage>
        <taxon>Eukaryota</taxon>
        <taxon>Fungi</taxon>
        <taxon>Dikarya</taxon>
        <taxon>Ascomycota</taxon>
        <taxon>Pezizomycotina</taxon>
        <taxon>Dothideomycetes</taxon>
        <taxon>Pleosporomycetidae</taxon>
        <taxon>Venturiales</taxon>
        <taxon>Cylindrosympodiaceae</taxon>
        <taxon>Tothia</taxon>
    </lineage>
</organism>
<protein>
    <recommendedName>
        <fullName evidence="7">Ricin B lectin domain-containing protein</fullName>
    </recommendedName>
</protein>
<evidence type="ECO:0000256" key="3">
    <source>
        <dbReference type="ARBA" id="ARBA00022989"/>
    </source>
</evidence>
<dbReference type="InterPro" id="IPR035992">
    <property type="entry name" value="Ricin_B-like_lectins"/>
</dbReference>
<feature type="region of interest" description="Disordered" evidence="5">
    <location>
        <begin position="277"/>
        <end position="303"/>
    </location>
</feature>
<dbReference type="PROSITE" id="PS50231">
    <property type="entry name" value="RICIN_B_LECTIN"/>
    <property type="match status" value="1"/>
</dbReference>
<evidence type="ECO:0000313" key="9">
    <source>
        <dbReference type="Proteomes" id="UP000800235"/>
    </source>
</evidence>
<dbReference type="InterPro" id="IPR000772">
    <property type="entry name" value="Ricin_B_lectin"/>
</dbReference>
<feature type="compositionally biased region" description="Low complexity" evidence="5">
    <location>
        <begin position="203"/>
        <end position="228"/>
    </location>
</feature>
<keyword evidence="9" id="KW-1185">Reference proteome</keyword>
<comment type="caution">
    <text evidence="8">The sequence shown here is derived from an EMBL/GenBank/DDBJ whole genome shotgun (WGS) entry which is preliminary data.</text>
</comment>
<keyword evidence="3 6" id="KW-1133">Transmembrane helix</keyword>
<dbReference type="PANTHER" id="PTHR15549:SF6">
    <property type="entry name" value="MID2 DOMAIN-CONTAINING PROTEIN"/>
    <property type="match status" value="1"/>
</dbReference>
<evidence type="ECO:0000256" key="4">
    <source>
        <dbReference type="ARBA" id="ARBA00023136"/>
    </source>
</evidence>
<dbReference type="PANTHER" id="PTHR15549">
    <property type="entry name" value="PAIRED IMMUNOGLOBULIN-LIKE TYPE 2 RECEPTOR"/>
    <property type="match status" value="1"/>
</dbReference>
<evidence type="ECO:0000256" key="5">
    <source>
        <dbReference type="SAM" id="MobiDB-lite"/>
    </source>
</evidence>
<feature type="transmembrane region" description="Helical" evidence="6">
    <location>
        <begin position="246"/>
        <end position="269"/>
    </location>
</feature>
<keyword evidence="2 6" id="KW-0812">Transmembrane</keyword>
<sequence>MSSENLPDPSAIDGNVWYAMTETRVNWTSSMNHNGKNGLVFLELPSGNVANQNWQFFKLKNGNYALRNAGTGINKQLGTCYNAGEKARSKTQVCLADAEDTPAQEWTIDSSWNDGTFRMQNVANGTGYNLDVHPGTPVFMSDDLDPVPIQPAQHWLMQSKAEINDGAYSTAFGVASTSSAAASSSASISKSSSPASTSAKATATSSKVSSNSSPTTSGTPSSLPSSTTEMISEQPSAKPHSLSPGAGAGIGVASVLIVLLALAGLFFLLRRRKTKRQQKGVVSELAGGHPPSSLRGGGLEDDKKDPLVEVHGEQIQYEMYAQPAELPAGQAYGHEQYDPPRSAVSADSDGQGRSLDKSIHHEPTAAASPLGGRRSTDK</sequence>
<dbReference type="EMBL" id="MU007131">
    <property type="protein sequence ID" value="KAF2418242.1"/>
    <property type="molecule type" value="Genomic_DNA"/>
</dbReference>
<evidence type="ECO:0000256" key="2">
    <source>
        <dbReference type="ARBA" id="ARBA00022692"/>
    </source>
</evidence>
<keyword evidence="4 6" id="KW-0472">Membrane</keyword>
<dbReference type="Pfam" id="PF14200">
    <property type="entry name" value="RicinB_lectin_2"/>
    <property type="match status" value="1"/>
</dbReference>
<dbReference type="SUPFAM" id="SSF50370">
    <property type="entry name" value="Ricin B-like lectins"/>
    <property type="match status" value="1"/>
</dbReference>
<evidence type="ECO:0000259" key="7">
    <source>
        <dbReference type="Pfam" id="PF14200"/>
    </source>
</evidence>
<feature type="domain" description="Ricin B lectin" evidence="7">
    <location>
        <begin position="50"/>
        <end position="134"/>
    </location>
</feature>
<feature type="region of interest" description="Disordered" evidence="5">
    <location>
        <begin position="203"/>
        <end position="242"/>
    </location>
</feature>
<dbReference type="GO" id="GO:0071944">
    <property type="term" value="C:cell periphery"/>
    <property type="evidence" value="ECO:0007669"/>
    <property type="project" value="UniProtKB-ARBA"/>
</dbReference>
<evidence type="ECO:0000313" key="8">
    <source>
        <dbReference type="EMBL" id="KAF2418242.1"/>
    </source>
</evidence>
<feature type="region of interest" description="Disordered" evidence="5">
    <location>
        <begin position="326"/>
        <end position="378"/>
    </location>
</feature>
<evidence type="ECO:0000256" key="1">
    <source>
        <dbReference type="ARBA" id="ARBA00004167"/>
    </source>
</evidence>
<dbReference type="Proteomes" id="UP000800235">
    <property type="component" value="Unassembled WGS sequence"/>
</dbReference>
<accession>A0A9P4NF95</accession>
<gene>
    <name evidence="8" type="ORF">EJ08DRAFT_666304</name>
</gene>
<dbReference type="GO" id="GO:0016020">
    <property type="term" value="C:membrane"/>
    <property type="evidence" value="ECO:0007669"/>
    <property type="project" value="UniProtKB-SubCell"/>
</dbReference>
<dbReference type="CDD" id="cd00161">
    <property type="entry name" value="beta-trefoil_Ricin-like"/>
    <property type="match status" value="1"/>
</dbReference>
<proteinExistence type="predicted"/>
<name>A0A9P4NF95_9PEZI</name>
<dbReference type="OrthoDB" id="4158815at2759"/>
<evidence type="ECO:0000256" key="6">
    <source>
        <dbReference type="SAM" id="Phobius"/>
    </source>
</evidence>
<reference evidence="8" key="1">
    <citation type="journal article" date="2020" name="Stud. Mycol.">
        <title>101 Dothideomycetes genomes: a test case for predicting lifestyles and emergence of pathogens.</title>
        <authorList>
            <person name="Haridas S."/>
            <person name="Albert R."/>
            <person name="Binder M."/>
            <person name="Bloem J."/>
            <person name="Labutti K."/>
            <person name="Salamov A."/>
            <person name="Andreopoulos B."/>
            <person name="Baker S."/>
            <person name="Barry K."/>
            <person name="Bills G."/>
            <person name="Bluhm B."/>
            <person name="Cannon C."/>
            <person name="Castanera R."/>
            <person name="Culley D."/>
            <person name="Daum C."/>
            <person name="Ezra D."/>
            <person name="Gonzalez J."/>
            <person name="Henrissat B."/>
            <person name="Kuo A."/>
            <person name="Liang C."/>
            <person name="Lipzen A."/>
            <person name="Lutzoni F."/>
            <person name="Magnuson J."/>
            <person name="Mondo S."/>
            <person name="Nolan M."/>
            <person name="Ohm R."/>
            <person name="Pangilinan J."/>
            <person name="Park H.-J."/>
            <person name="Ramirez L."/>
            <person name="Alfaro M."/>
            <person name="Sun H."/>
            <person name="Tritt A."/>
            <person name="Yoshinaga Y."/>
            <person name="Zwiers L.-H."/>
            <person name="Turgeon B."/>
            <person name="Goodwin S."/>
            <person name="Spatafora J."/>
            <person name="Crous P."/>
            <person name="Grigoriev I."/>
        </authorList>
    </citation>
    <scope>NUCLEOTIDE SEQUENCE</scope>
    <source>
        <strain evidence="8">CBS 130266</strain>
    </source>
</reference>